<protein>
    <submittedName>
        <fullName evidence="2">Uncharacterized protein</fullName>
    </submittedName>
</protein>
<dbReference type="Proteomes" id="UP000272051">
    <property type="component" value="Unassembled WGS sequence"/>
</dbReference>
<organism evidence="2 3">
    <name type="scientific">Thermoproteota archaeon</name>
    <dbReference type="NCBI Taxonomy" id="2056631"/>
    <lineage>
        <taxon>Archaea</taxon>
        <taxon>Thermoproteota</taxon>
    </lineage>
</organism>
<keyword evidence="1" id="KW-0472">Membrane</keyword>
<evidence type="ECO:0000256" key="1">
    <source>
        <dbReference type="SAM" id="Phobius"/>
    </source>
</evidence>
<feature type="transmembrane region" description="Helical" evidence="1">
    <location>
        <begin position="100"/>
        <end position="127"/>
    </location>
</feature>
<proteinExistence type="predicted"/>
<keyword evidence="1" id="KW-0812">Transmembrane</keyword>
<accession>A0A497EMW2</accession>
<evidence type="ECO:0000313" key="2">
    <source>
        <dbReference type="EMBL" id="RLE48743.1"/>
    </source>
</evidence>
<feature type="transmembrane region" description="Helical" evidence="1">
    <location>
        <begin position="48"/>
        <end position="80"/>
    </location>
</feature>
<sequence>MREHWGKLLCQVPGLDFYFIASGKINVYFPFLSYMSRRKKVLAQLEHLAYVILGVFACSMLNAMLAFLIYTLCALLIIPLEAFLAKKVRRFPTWEWASKLSFKSVLFTFCLILVNLTLYFSIGVYIAQALFKS</sequence>
<dbReference type="EMBL" id="QMQX01000239">
    <property type="protein sequence ID" value="RLE48743.1"/>
    <property type="molecule type" value="Genomic_DNA"/>
</dbReference>
<name>A0A497EMW2_9CREN</name>
<evidence type="ECO:0000313" key="3">
    <source>
        <dbReference type="Proteomes" id="UP000272051"/>
    </source>
</evidence>
<keyword evidence="1" id="KW-1133">Transmembrane helix</keyword>
<comment type="caution">
    <text evidence="2">The sequence shown here is derived from an EMBL/GenBank/DDBJ whole genome shotgun (WGS) entry which is preliminary data.</text>
</comment>
<reference evidence="2 3" key="1">
    <citation type="submission" date="2018-06" db="EMBL/GenBank/DDBJ databases">
        <title>Extensive metabolic versatility and redundancy in microbially diverse, dynamic hydrothermal sediments.</title>
        <authorList>
            <person name="Dombrowski N."/>
            <person name="Teske A."/>
            <person name="Baker B.J."/>
        </authorList>
    </citation>
    <scope>NUCLEOTIDE SEQUENCE [LARGE SCALE GENOMIC DNA]</scope>
    <source>
        <strain evidence="2">B34_G17</strain>
    </source>
</reference>
<dbReference type="AlphaFoldDB" id="A0A497EMW2"/>
<gene>
    <name evidence="2" type="ORF">DRJ33_08765</name>
</gene>
<feature type="transmembrane region" description="Helical" evidence="1">
    <location>
        <begin position="17"/>
        <end position="36"/>
    </location>
</feature>